<evidence type="ECO:0000313" key="2">
    <source>
        <dbReference type="Proteomes" id="UP000320582"/>
    </source>
</evidence>
<keyword evidence="2" id="KW-1185">Reference proteome</keyword>
<gene>
    <name evidence="1" type="ORF">BD293_2748</name>
</gene>
<name>A0A543KG81_9RHOB</name>
<dbReference type="AlphaFoldDB" id="A0A543KG81"/>
<dbReference type="NCBIfam" id="NF042945">
    <property type="entry name" value="DUF4297_antiphage"/>
    <property type="match status" value="1"/>
</dbReference>
<proteinExistence type="predicted"/>
<sequence>MGGILEVDKKREATASIRGYFYQLDAALLEILNAGLDERVLIEGIEDFDHYTDEGVIYGQVKYYAEQSLTDSVLRDPLHKLFVHFHGLQEAQRTGRKYLLYGHFSKVKIDIGELTVERFKSVMEYRKEVKAADGTKSYEKKSLLDGMAAPDELIVAFCKSFSIQISTEFSEHRNLVIEAIRKNQSVSAVEAEGFYYPMAFDFIATLATKKNHNDRKVTLRNLLELFKGTQAIHNRWLLREKEASEYAKHMKRLYFSPTNGAGIARAFIIECSAATDCSVVCDQLRAIGKNWSSAKTRRIQNSERYAPFILLRGADEKLIMQVKNELFDTGTFFVDGYPYRGSPFRIDHVNSQQTQERQIEIRLVDDLDQLLETLAGVGRKVCHIYDFFLERPVAMAPPSPKTRMYSIPVSSISTITKII</sequence>
<organism evidence="1 2">
    <name type="scientific">Roseinatronobacter monicus</name>
    <dbReference type="NCBI Taxonomy" id="393481"/>
    <lineage>
        <taxon>Bacteria</taxon>
        <taxon>Pseudomonadati</taxon>
        <taxon>Pseudomonadota</taxon>
        <taxon>Alphaproteobacteria</taxon>
        <taxon>Rhodobacterales</taxon>
        <taxon>Paracoccaceae</taxon>
        <taxon>Roseinatronobacter</taxon>
    </lineage>
</organism>
<accession>A0A543KG81</accession>
<dbReference type="EMBL" id="VFPT01000001">
    <property type="protein sequence ID" value="TQM94091.1"/>
    <property type="molecule type" value="Genomic_DNA"/>
</dbReference>
<protein>
    <submittedName>
        <fullName evidence="1">Uncharacterized protein</fullName>
    </submittedName>
</protein>
<dbReference type="RefSeq" id="WP_142082498.1">
    <property type="nucleotide sequence ID" value="NZ_VFPT01000001.1"/>
</dbReference>
<dbReference type="Proteomes" id="UP000320582">
    <property type="component" value="Unassembled WGS sequence"/>
</dbReference>
<reference evidence="1 2" key="1">
    <citation type="submission" date="2019-06" db="EMBL/GenBank/DDBJ databases">
        <title>Genomic Encyclopedia of Archaeal and Bacterial Type Strains, Phase II (KMG-II): from individual species to whole genera.</title>
        <authorList>
            <person name="Goeker M."/>
        </authorList>
    </citation>
    <scope>NUCLEOTIDE SEQUENCE [LARGE SCALE GENOMIC DNA]</scope>
    <source>
        <strain evidence="1 2">DSM 18423</strain>
    </source>
</reference>
<evidence type="ECO:0000313" key="1">
    <source>
        <dbReference type="EMBL" id="TQM94091.1"/>
    </source>
</evidence>
<dbReference type="OrthoDB" id="8403777at2"/>
<comment type="caution">
    <text evidence="1">The sequence shown here is derived from an EMBL/GenBank/DDBJ whole genome shotgun (WGS) entry which is preliminary data.</text>
</comment>